<dbReference type="InterPro" id="IPR058205">
    <property type="entry name" value="D-LDH-like"/>
</dbReference>
<evidence type="ECO:0000256" key="1">
    <source>
        <dbReference type="ARBA" id="ARBA00005854"/>
    </source>
</evidence>
<protein>
    <submittedName>
        <fullName evidence="6">D-2-hydroxyacid dehydrogenase</fullName>
    </submittedName>
</protein>
<organism evidence="6 7">
    <name type="scientific">Leuconostoc holzapfelii</name>
    <dbReference type="NCBI Taxonomy" id="434464"/>
    <lineage>
        <taxon>Bacteria</taxon>
        <taxon>Bacillati</taxon>
        <taxon>Bacillota</taxon>
        <taxon>Bacilli</taxon>
        <taxon>Lactobacillales</taxon>
        <taxon>Lactobacillaceae</taxon>
        <taxon>Leuconostoc</taxon>
    </lineage>
</organism>
<dbReference type="InterPro" id="IPR036291">
    <property type="entry name" value="NAD(P)-bd_dom_sf"/>
</dbReference>
<sequence>MKILFFNVSAAEADLIAEWSANHHIFVQTTSDSLRIETMKMTATFDAIVFYPGQQFQTDARLYQQLARNGVQCLSIKSTGYDNINLTYAKQYQLTVTNVPNYSPESVAHFTIMSILMLLRHLPQYLDSKITVPLKQGIGTELTDVTVGLYGAGRLGSLVARTLHFMGARVIFNARTPKPALTALGIAQVDFETLLHESDVLSIHVPLTDLTFHQFDYATLAKMPDHAMLINTARGGIVDTSALITHLTAGKFQGVVLDALENEDTQGFEMNPYYQTLHAFGRVLLTPHIAYHTSAAVRDIVFTALENARETVKSGTSANIVLN</sequence>
<evidence type="ECO:0000313" key="7">
    <source>
        <dbReference type="Proteomes" id="UP000590460"/>
    </source>
</evidence>
<evidence type="ECO:0000256" key="2">
    <source>
        <dbReference type="ARBA" id="ARBA00023027"/>
    </source>
</evidence>
<feature type="domain" description="D-isomer specific 2-hydroxyacid dehydrogenase catalytic" evidence="4">
    <location>
        <begin position="4"/>
        <end position="321"/>
    </location>
</feature>
<comment type="similarity">
    <text evidence="1 3">Belongs to the D-isomer specific 2-hydroxyacid dehydrogenase family.</text>
</comment>
<dbReference type="GO" id="GO:0008720">
    <property type="term" value="F:D-lactate dehydrogenase (NAD+) activity"/>
    <property type="evidence" value="ECO:0007669"/>
    <property type="project" value="TreeGrafter"/>
</dbReference>
<accession>A0A846ZAH2</accession>
<dbReference type="EMBL" id="JAAXPO010000006">
    <property type="protein sequence ID" value="NKZ18757.1"/>
    <property type="molecule type" value="Genomic_DNA"/>
</dbReference>
<feature type="domain" description="D-isomer specific 2-hydroxyacid dehydrogenase NAD-binding" evidence="5">
    <location>
        <begin position="113"/>
        <end position="290"/>
    </location>
</feature>
<dbReference type="AlphaFoldDB" id="A0A846ZAH2"/>
<dbReference type="PANTHER" id="PTHR43026:SF1">
    <property type="entry name" value="2-HYDROXYACID DEHYDROGENASE HOMOLOG 1-RELATED"/>
    <property type="match status" value="1"/>
</dbReference>
<proteinExistence type="inferred from homology"/>
<dbReference type="Proteomes" id="UP000590460">
    <property type="component" value="Unassembled WGS sequence"/>
</dbReference>
<evidence type="ECO:0000256" key="3">
    <source>
        <dbReference type="RuleBase" id="RU003719"/>
    </source>
</evidence>
<dbReference type="SUPFAM" id="SSF51735">
    <property type="entry name" value="NAD(P)-binding Rossmann-fold domains"/>
    <property type="match status" value="1"/>
</dbReference>
<comment type="caution">
    <text evidence="6">The sequence shown here is derived from an EMBL/GenBank/DDBJ whole genome shotgun (WGS) entry which is preliminary data.</text>
</comment>
<dbReference type="InterPro" id="IPR006139">
    <property type="entry name" value="D-isomer_2_OHA_DH_cat_dom"/>
</dbReference>
<dbReference type="GO" id="GO:0051287">
    <property type="term" value="F:NAD binding"/>
    <property type="evidence" value="ECO:0007669"/>
    <property type="project" value="InterPro"/>
</dbReference>
<evidence type="ECO:0000259" key="5">
    <source>
        <dbReference type="Pfam" id="PF02826"/>
    </source>
</evidence>
<dbReference type="InterPro" id="IPR006140">
    <property type="entry name" value="D-isomer_DH_NAD-bd"/>
</dbReference>
<dbReference type="Pfam" id="PF02826">
    <property type="entry name" value="2-Hacid_dh_C"/>
    <property type="match status" value="1"/>
</dbReference>
<gene>
    <name evidence="6" type="ORF">HF966_06155</name>
</gene>
<dbReference type="RefSeq" id="WP_168677152.1">
    <property type="nucleotide sequence ID" value="NZ_BPKV01000006.1"/>
</dbReference>
<dbReference type="Pfam" id="PF00389">
    <property type="entry name" value="2-Hacid_dh"/>
    <property type="match status" value="1"/>
</dbReference>
<name>A0A846ZAH2_9LACO</name>
<keyword evidence="3" id="KW-0560">Oxidoreductase</keyword>
<evidence type="ECO:0000259" key="4">
    <source>
        <dbReference type="Pfam" id="PF00389"/>
    </source>
</evidence>
<keyword evidence="2" id="KW-0520">NAD</keyword>
<dbReference type="SUPFAM" id="SSF52283">
    <property type="entry name" value="Formate/glycerate dehydrogenase catalytic domain-like"/>
    <property type="match status" value="1"/>
</dbReference>
<reference evidence="6 7" key="1">
    <citation type="submission" date="2020-04" db="EMBL/GenBank/DDBJ databases">
        <title>MicrobeNet Type strains.</title>
        <authorList>
            <person name="Nicholson A.C."/>
        </authorList>
    </citation>
    <scope>NUCLEOTIDE SEQUENCE [LARGE SCALE GENOMIC DNA]</scope>
    <source>
        <strain evidence="6 7">CCUG 54536</strain>
    </source>
</reference>
<evidence type="ECO:0000313" key="6">
    <source>
        <dbReference type="EMBL" id="NKZ18757.1"/>
    </source>
</evidence>
<dbReference type="PANTHER" id="PTHR43026">
    <property type="entry name" value="2-HYDROXYACID DEHYDROGENASE HOMOLOG 1-RELATED"/>
    <property type="match status" value="1"/>
</dbReference>
<dbReference type="Gene3D" id="3.40.50.720">
    <property type="entry name" value="NAD(P)-binding Rossmann-like Domain"/>
    <property type="match status" value="2"/>
</dbReference>